<evidence type="ECO:0000313" key="2">
    <source>
        <dbReference type="EMBL" id="KAG0150293.1"/>
    </source>
</evidence>
<keyword evidence="3" id="KW-1185">Reference proteome</keyword>
<name>A0A9P6TGZ9_9BASI</name>
<feature type="region of interest" description="Disordered" evidence="1">
    <location>
        <begin position="1"/>
        <end position="106"/>
    </location>
</feature>
<accession>A0A9P6TGZ9</accession>
<comment type="caution">
    <text evidence="2">The sequence shown here is derived from an EMBL/GenBank/DDBJ whole genome shotgun (WGS) entry which is preliminary data.</text>
</comment>
<organism evidence="2 3">
    <name type="scientific">Cronartium quercuum f. sp. fusiforme G11</name>
    <dbReference type="NCBI Taxonomy" id="708437"/>
    <lineage>
        <taxon>Eukaryota</taxon>
        <taxon>Fungi</taxon>
        <taxon>Dikarya</taxon>
        <taxon>Basidiomycota</taxon>
        <taxon>Pucciniomycotina</taxon>
        <taxon>Pucciniomycetes</taxon>
        <taxon>Pucciniales</taxon>
        <taxon>Coleosporiaceae</taxon>
        <taxon>Cronartium</taxon>
    </lineage>
</organism>
<feature type="region of interest" description="Disordered" evidence="1">
    <location>
        <begin position="152"/>
        <end position="209"/>
    </location>
</feature>
<dbReference type="EMBL" id="MU167220">
    <property type="protein sequence ID" value="KAG0150293.1"/>
    <property type="molecule type" value="Genomic_DNA"/>
</dbReference>
<protein>
    <submittedName>
        <fullName evidence="2">Uncharacterized protein</fullName>
    </submittedName>
</protein>
<evidence type="ECO:0000313" key="3">
    <source>
        <dbReference type="Proteomes" id="UP000886653"/>
    </source>
</evidence>
<evidence type="ECO:0000256" key="1">
    <source>
        <dbReference type="SAM" id="MobiDB-lite"/>
    </source>
</evidence>
<dbReference type="Proteomes" id="UP000886653">
    <property type="component" value="Unassembled WGS sequence"/>
</dbReference>
<sequence length="245" mass="27155">MTLQDKYSRANSRRYRAAHGGIQSNRAKTVAAKVVPASKEFPRLEPSGSTDSPDDAEPSEDSDAEERPNFSRRTLASNLDRYHEPEPEPDVEPEPETDLSEFLKKQVASLDAPLPLMSQDNEDDVDHAFSHLFLKPQNTRNLRQISSDEASELVQLDDERRKADATRELRARFTGRDLRSKPQGRRLAPAKSPLAGKPPSTVGEDARSTALVGPLDDEAFLDEVLGDASGTYGNTQRKRRGVTTC</sequence>
<feature type="compositionally biased region" description="Basic and acidic residues" evidence="1">
    <location>
        <begin position="157"/>
        <end position="180"/>
    </location>
</feature>
<reference evidence="2" key="1">
    <citation type="submission" date="2013-11" db="EMBL/GenBank/DDBJ databases">
        <title>Genome sequence of the fusiform rust pathogen reveals effectors for host alternation and coevolution with pine.</title>
        <authorList>
            <consortium name="DOE Joint Genome Institute"/>
            <person name="Smith K."/>
            <person name="Pendleton A."/>
            <person name="Kubisiak T."/>
            <person name="Anderson C."/>
            <person name="Salamov A."/>
            <person name="Aerts A."/>
            <person name="Riley R."/>
            <person name="Clum A."/>
            <person name="Lindquist E."/>
            <person name="Ence D."/>
            <person name="Campbell M."/>
            <person name="Kronenberg Z."/>
            <person name="Feau N."/>
            <person name="Dhillon B."/>
            <person name="Hamelin R."/>
            <person name="Burleigh J."/>
            <person name="Smith J."/>
            <person name="Yandell M."/>
            <person name="Nelson C."/>
            <person name="Grigoriev I."/>
            <person name="Davis J."/>
        </authorList>
    </citation>
    <scope>NUCLEOTIDE SEQUENCE</scope>
    <source>
        <strain evidence="2">G11</strain>
    </source>
</reference>
<dbReference type="OrthoDB" id="2505473at2759"/>
<feature type="compositionally biased region" description="Acidic residues" evidence="1">
    <location>
        <begin position="52"/>
        <end position="64"/>
    </location>
</feature>
<dbReference type="AlphaFoldDB" id="A0A9P6TGZ9"/>
<proteinExistence type="predicted"/>
<gene>
    <name evidence="2" type="ORF">CROQUDRAFT_130696</name>
</gene>
<feature type="compositionally biased region" description="Acidic residues" evidence="1">
    <location>
        <begin position="87"/>
        <end position="99"/>
    </location>
</feature>